<evidence type="ECO:0000256" key="8">
    <source>
        <dbReference type="SAM" id="SignalP"/>
    </source>
</evidence>
<feature type="transmembrane region" description="Helical" evidence="7">
    <location>
        <begin position="281"/>
        <end position="298"/>
    </location>
</feature>
<dbReference type="PANTHER" id="PTHR23517">
    <property type="entry name" value="RESISTANCE PROTEIN MDTM, PUTATIVE-RELATED-RELATED"/>
    <property type="match status" value="1"/>
</dbReference>
<sequence>MSMKKKTLFFLVALFNLAANYAHPVTPTYFKMLHLDNSVFGTAFAVMSFGIFIASPFWSKIAGLVNSKSVIAIGCIGYAIAQFLFAVGHTTSLILIGRLLAGLACGAFFVGVLNYIVNLSSETTRGANLTLNATIQTVASALGYFVGGMLGAYNVYLSFAVQVIQLTLVGILFYLLLEKDSQNTDSLQLSLILKESNPLKRLEDGRLFMNKAFALLFSVSILLYLGYTAFDQSFNYYLKDIFNLSSSFNGIFKGAIGIISLIVNTSIGLYLMKNTKISKSLIYVLLGASTLMVLILFSHHLTAYVINSCIFYGFYALSTPLLQDLITQEAQVETRNLVLGFYQSTQSLGQILGAYLAGIIYNFSPQAPFSLAFLALLGAFLCSIFYRKMYRI</sequence>
<proteinExistence type="predicted"/>
<organism evidence="10 11">
    <name type="scientific">Ligilactobacillus salivarius SMXD51</name>
    <dbReference type="NCBI Taxonomy" id="1108963"/>
    <lineage>
        <taxon>Bacteria</taxon>
        <taxon>Bacillati</taxon>
        <taxon>Bacillota</taxon>
        <taxon>Bacilli</taxon>
        <taxon>Lactobacillales</taxon>
        <taxon>Lactobacillaceae</taxon>
        <taxon>Ligilactobacillus</taxon>
    </lineage>
</organism>
<evidence type="ECO:0000313" key="11">
    <source>
        <dbReference type="Proteomes" id="UP000003657"/>
    </source>
</evidence>
<keyword evidence="3" id="KW-1003">Cell membrane</keyword>
<dbReference type="HOGENOM" id="CLU_001265_10_11_9"/>
<feature type="transmembrane region" description="Helical" evidence="7">
    <location>
        <begin position="156"/>
        <end position="177"/>
    </location>
</feature>
<dbReference type="InterPro" id="IPR036259">
    <property type="entry name" value="MFS_trans_sf"/>
</dbReference>
<keyword evidence="4 7" id="KW-0812">Transmembrane</keyword>
<gene>
    <name evidence="10" type="ORF">SMXD51_02538</name>
</gene>
<evidence type="ECO:0000256" key="3">
    <source>
        <dbReference type="ARBA" id="ARBA00022475"/>
    </source>
</evidence>
<feature type="transmembrane region" description="Helical" evidence="7">
    <location>
        <begin position="70"/>
        <end position="87"/>
    </location>
</feature>
<feature type="transmembrane region" description="Helical" evidence="7">
    <location>
        <begin position="129"/>
        <end position="150"/>
    </location>
</feature>
<feature type="transmembrane region" description="Helical" evidence="7">
    <location>
        <begin position="250"/>
        <end position="272"/>
    </location>
</feature>
<dbReference type="InterPro" id="IPR020846">
    <property type="entry name" value="MFS_dom"/>
</dbReference>
<comment type="caution">
    <text evidence="10">The sequence shown here is derived from an EMBL/GenBank/DDBJ whole genome shotgun (WGS) entry which is preliminary data.</text>
</comment>
<dbReference type="SUPFAM" id="SSF103473">
    <property type="entry name" value="MFS general substrate transporter"/>
    <property type="match status" value="1"/>
</dbReference>
<comment type="subcellular location">
    <subcellularLocation>
        <location evidence="1">Cell membrane</location>
        <topology evidence="1">Multi-pass membrane protein</topology>
    </subcellularLocation>
</comment>
<dbReference type="PROSITE" id="PS50850">
    <property type="entry name" value="MFS"/>
    <property type="match status" value="1"/>
</dbReference>
<keyword evidence="2" id="KW-0813">Transport</keyword>
<evidence type="ECO:0000259" key="9">
    <source>
        <dbReference type="PROSITE" id="PS50850"/>
    </source>
</evidence>
<feature type="domain" description="Major facilitator superfamily (MFS) profile" evidence="9">
    <location>
        <begin position="1"/>
        <end position="390"/>
    </location>
</feature>
<dbReference type="GO" id="GO:0005886">
    <property type="term" value="C:plasma membrane"/>
    <property type="evidence" value="ECO:0007669"/>
    <property type="project" value="UniProtKB-SubCell"/>
</dbReference>
<reference evidence="10 11" key="1">
    <citation type="journal article" date="2012" name="J. Bacteriol.">
        <title>Genome Sequence of Lactobacillus salivarius SMXD51, a Potential Probiotic Strain Isolated from Chicken Cecum, Showing Anti-Campylobacter Activity.</title>
        <authorList>
            <person name="Kergourlay G."/>
            <person name="Messaoudi S."/>
            <person name="Dousset X."/>
            <person name="Prevost H."/>
        </authorList>
    </citation>
    <scope>NUCLEOTIDE SEQUENCE [LARGE SCALE GENOMIC DNA]</scope>
    <source>
        <strain evidence="10 11">SMXD51</strain>
    </source>
</reference>
<dbReference type="PATRIC" id="fig|1108963.3.peg.1199"/>
<dbReference type="Proteomes" id="UP000003657">
    <property type="component" value="Unassembled WGS sequence"/>
</dbReference>
<feature type="transmembrane region" description="Helical" evidence="7">
    <location>
        <begin position="367"/>
        <end position="386"/>
    </location>
</feature>
<dbReference type="Pfam" id="PF07690">
    <property type="entry name" value="MFS_1"/>
    <property type="match status" value="1"/>
</dbReference>
<protein>
    <submittedName>
        <fullName evidence="10">Multidrug resistance efflux pump</fullName>
    </submittedName>
</protein>
<accession>H7FZA5</accession>
<dbReference type="GO" id="GO:0022857">
    <property type="term" value="F:transmembrane transporter activity"/>
    <property type="evidence" value="ECO:0007669"/>
    <property type="project" value="InterPro"/>
</dbReference>
<keyword evidence="5 7" id="KW-1133">Transmembrane helix</keyword>
<evidence type="ECO:0000256" key="7">
    <source>
        <dbReference type="SAM" id="Phobius"/>
    </source>
</evidence>
<evidence type="ECO:0000256" key="4">
    <source>
        <dbReference type="ARBA" id="ARBA00022692"/>
    </source>
</evidence>
<dbReference type="InterPro" id="IPR050171">
    <property type="entry name" value="MFS_Transporters"/>
</dbReference>
<dbReference type="EMBL" id="AICL01000003">
    <property type="protein sequence ID" value="EIA32855.1"/>
    <property type="molecule type" value="Genomic_DNA"/>
</dbReference>
<evidence type="ECO:0000256" key="2">
    <source>
        <dbReference type="ARBA" id="ARBA00022448"/>
    </source>
</evidence>
<feature type="transmembrane region" description="Helical" evidence="7">
    <location>
        <begin position="38"/>
        <end position="58"/>
    </location>
</feature>
<evidence type="ECO:0000256" key="6">
    <source>
        <dbReference type="ARBA" id="ARBA00023136"/>
    </source>
</evidence>
<keyword evidence="8" id="KW-0732">Signal</keyword>
<dbReference type="InterPro" id="IPR011701">
    <property type="entry name" value="MFS"/>
</dbReference>
<feature type="transmembrane region" description="Helical" evidence="7">
    <location>
        <begin position="93"/>
        <end position="117"/>
    </location>
</feature>
<name>H7FZA5_9LACO</name>
<evidence type="ECO:0000256" key="5">
    <source>
        <dbReference type="ARBA" id="ARBA00022989"/>
    </source>
</evidence>
<evidence type="ECO:0000313" key="10">
    <source>
        <dbReference type="EMBL" id="EIA32855.1"/>
    </source>
</evidence>
<dbReference type="AlphaFoldDB" id="H7FZA5"/>
<evidence type="ECO:0000256" key="1">
    <source>
        <dbReference type="ARBA" id="ARBA00004651"/>
    </source>
</evidence>
<dbReference type="Gene3D" id="1.20.1250.20">
    <property type="entry name" value="MFS general substrate transporter like domains"/>
    <property type="match status" value="1"/>
</dbReference>
<feature type="transmembrane region" description="Helical" evidence="7">
    <location>
        <begin position="208"/>
        <end position="230"/>
    </location>
</feature>
<keyword evidence="6 7" id="KW-0472">Membrane</keyword>
<feature type="chain" id="PRO_5038958360" evidence="8">
    <location>
        <begin position="25"/>
        <end position="392"/>
    </location>
</feature>
<feature type="signal peptide" evidence="8">
    <location>
        <begin position="1"/>
        <end position="24"/>
    </location>
</feature>
<dbReference type="PANTHER" id="PTHR23517:SF3">
    <property type="entry name" value="INTEGRAL MEMBRANE TRANSPORT PROTEIN"/>
    <property type="match status" value="1"/>
</dbReference>